<organism evidence="1 2">
    <name type="scientific">Melipona quadrifasciata</name>
    <dbReference type="NCBI Taxonomy" id="166423"/>
    <lineage>
        <taxon>Eukaryota</taxon>
        <taxon>Metazoa</taxon>
        <taxon>Ecdysozoa</taxon>
        <taxon>Arthropoda</taxon>
        <taxon>Hexapoda</taxon>
        <taxon>Insecta</taxon>
        <taxon>Pterygota</taxon>
        <taxon>Neoptera</taxon>
        <taxon>Endopterygota</taxon>
        <taxon>Hymenoptera</taxon>
        <taxon>Apocrita</taxon>
        <taxon>Aculeata</taxon>
        <taxon>Apoidea</taxon>
        <taxon>Anthophila</taxon>
        <taxon>Apidae</taxon>
        <taxon>Melipona</taxon>
    </lineage>
</organism>
<evidence type="ECO:0000313" key="2">
    <source>
        <dbReference type="Proteomes" id="UP000053105"/>
    </source>
</evidence>
<dbReference type="EMBL" id="KQ435885">
    <property type="protein sequence ID" value="KOX69573.1"/>
    <property type="molecule type" value="Genomic_DNA"/>
</dbReference>
<proteinExistence type="predicted"/>
<accession>A0A0M8ZTZ2</accession>
<evidence type="ECO:0000313" key="1">
    <source>
        <dbReference type="EMBL" id="KOX69573.1"/>
    </source>
</evidence>
<dbReference type="AlphaFoldDB" id="A0A0M8ZTZ2"/>
<protein>
    <submittedName>
        <fullName evidence="1">Uncharacterized protein</fullName>
    </submittedName>
</protein>
<reference evidence="1 2" key="1">
    <citation type="submission" date="2015-07" db="EMBL/GenBank/DDBJ databases">
        <title>The genome of Melipona quadrifasciata.</title>
        <authorList>
            <person name="Pan H."/>
            <person name="Kapheim K."/>
        </authorList>
    </citation>
    <scope>NUCLEOTIDE SEQUENCE [LARGE SCALE GENOMIC DNA]</scope>
    <source>
        <strain evidence="1">0111107301</strain>
        <tissue evidence="1">Whole body</tissue>
    </source>
</reference>
<sequence length="261" mass="30251">MKQEQKQKRRVTINRFFPGIFLCLCQSVSKAIVTFSHEYSELVYYDGQQNPSKAISIRESHPLFSNGQASTQILLLSCISSRKCQESFLIPCSLSSRRCCTSPLAKDRSQNRLVWLCNRLGSRDATQGEEVLGQRSSLVFIRGSLKVAEFLVRLDFDIQNYGTFSLKILEVFLRGADLERWSFWDRSFCENRRNSIYFILLNVEKYTSEMAPQLELKLKNERAIIGFLLPKKRRNVEISWRLEGTDEQARYKEEVGIGHVV</sequence>
<dbReference type="Proteomes" id="UP000053105">
    <property type="component" value="Unassembled WGS sequence"/>
</dbReference>
<name>A0A0M8ZTZ2_9HYME</name>
<keyword evidence="2" id="KW-1185">Reference proteome</keyword>
<gene>
    <name evidence="1" type="ORF">WN51_05127</name>
</gene>